<feature type="non-terminal residue" evidence="2">
    <location>
        <position position="1"/>
    </location>
</feature>
<dbReference type="InParanoid" id="G3HJN7"/>
<keyword evidence="2" id="KW-0808">Transferase</keyword>
<gene>
    <name evidence="2" type="ORF">I79_010885</name>
</gene>
<name>G3HJN7_CRIGR</name>
<dbReference type="Pfam" id="PF00535">
    <property type="entry name" value="Glycos_transf_2"/>
    <property type="match status" value="1"/>
</dbReference>
<dbReference type="PANTHER" id="PTHR15046">
    <property type="entry name" value="GLYCO_TRANS_2-LIKE DOMAIN-CONTAINING PROTEIN"/>
    <property type="match status" value="1"/>
</dbReference>
<dbReference type="STRING" id="10029.G3HJN7"/>
<dbReference type="GO" id="GO:0019276">
    <property type="term" value="P:UDP-N-acetylgalactosamine metabolic process"/>
    <property type="evidence" value="ECO:0007669"/>
    <property type="project" value="TreeGrafter"/>
</dbReference>
<dbReference type="GO" id="GO:0008376">
    <property type="term" value="F:acetylgalactosaminyltransferase activity"/>
    <property type="evidence" value="ECO:0007669"/>
    <property type="project" value="TreeGrafter"/>
</dbReference>
<dbReference type="CDD" id="cd00761">
    <property type="entry name" value="Glyco_tranf_GTA_type"/>
    <property type="match status" value="1"/>
</dbReference>
<dbReference type="eggNOG" id="ENOG502QTK7">
    <property type="taxonomic scope" value="Eukaryota"/>
</dbReference>
<feature type="domain" description="Glycosyltransferase 2-like" evidence="1">
    <location>
        <begin position="4"/>
        <end position="104"/>
    </location>
</feature>
<dbReference type="SUPFAM" id="SSF53448">
    <property type="entry name" value="Nucleotide-diphospho-sugar transferases"/>
    <property type="match status" value="1"/>
</dbReference>
<proteinExistence type="predicted"/>
<evidence type="ECO:0000259" key="1">
    <source>
        <dbReference type="Pfam" id="PF00535"/>
    </source>
</evidence>
<evidence type="ECO:0000313" key="3">
    <source>
        <dbReference type="Proteomes" id="UP000001075"/>
    </source>
</evidence>
<dbReference type="Proteomes" id="UP000001075">
    <property type="component" value="Unassembled WGS sequence"/>
</dbReference>
<reference evidence="3" key="1">
    <citation type="journal article" date="2011" name="Nat. Biotechnol.">
        <title>The genomic sequence of the Chinese hamster ovary (CHO)-K1 cell line.</title>
        <authorList>
            <person name="Xu X."/>
            <person name="Nagarajan H."/>
            <person name="Lewis N.E."/>
            <person name="Pan S."/>
            <person name="Cai Z."/>
            <person name="Liu X."/>
            <person name="Chen W."/>
            <person name="Xie M."/>
            <person name="Wang W."/>
            <person name="Hammond S."/>
            <person name="Andersen M.R."/>
            <person name="Neff N."/>
            <person name="Passarelli B."/>
            <person name="Koh W."/>
            <person name="Fan H.C."/>
            <person name="Wang J."/>
            <person name="Gui Y."/>
            <person name="Lee K.H."/>
            <person name="Betenbaugh M.J."/>
            <person name="Quake S.R."/>
            <person name="Famili I."/>
            <person name="Palsson B.O."/>
            <person name="Wang J."/>
        </authorList>
    </citation>
    <scope>NUCLEOTIDE SEQUENCE [LARGE SCALE GENOMIC DNA]</scope>
    <source>
        <strain evidence="3">CHO K1 cell line</strain>
    </source>
</reference>
<dbReference type="AlphaFoldDB" id="G3HJN7"/>
<dbReference type="GO" id="GO:0006047">
    <property type="term" value="P:UDP-N-acetylglucosamine metabolic process"/>
    <property type="evidence" value="ECO:0007669"/>
    <property type="project" value="TreeGrafter"/>
</dbReference>
<dbReference type="EMBL" id="JH000436">
    <property type="protein sequence ID" value="EGW01764.1"/>
    <property type="molecule type" value="Genomic_DNA"/>
</dbReference>
<dbReference type="PaxDb" id="10029-XP_007631101.1"/>
<dbReference type="InterPro" id="IPR029044">
    <property type="entry name" value="Nucleotide-diphossugar_trans"/>
</dbReference>
<dbReference type="Gene3D" id="3.90.550.10">
    <property type="entry name" value="Spore Coat Polysaccharide Biosynthesis Protein SpsA, Chain A"/>
    <property type="match status" value="1"/>
</dbReference>
<accession>G3HJN7</accession>
<dbReference type="InterPro" id="IPR001173">
    <property type="entry name" value="Glyco_trans_2-like"/>
</dbReference>
<dbReference type="PANTHER" id="PTHR15046:SF2">
    <property type="entry name" value="BETA-1,4 N-ACETYLGALACTOSAMINYLTRANSFERASE 2"/>
    <property type="match status" value="1"/>
</dbReference>
<evidence type="ECO:0000313" key="2">
    <source>
        <dbReference type="EMBL" id="EGW01764.1"/>
    </source>
</evidence>
<sequence>LVTIATKTFLRPHKLKILLQSIRKYYPDLTVIVADDSKEPLEIKDDYMEYYLMPFGKGWFAGRNLAISQVTTKYVLWVDDDFFFDNNTKIEVLVDVLEKTELDV</sequence>
<organism evidence="2 3">
    <name type="scientific">Cricetulus griseus</name>
    <name type="common">Chinese hamster</name>
    <name type="synonym">Cricetulus barabensis griseus</name>
    <dbReference type="NCBI Taxonomy" id="10029"/>
    <lineage>
        <taxon>Eukaryota</taxon>
        <taxon>Metazoa</taxon>
        <taxon>Chordata</taxon>
        <taxon>Craniata</taxon>
        <taxon>Vertebrata</taxon>
        <taxon>Euteleostomi</taxon>
        <taxon>Mammalia</taxon>
        <taxon>Eutheria</taxon>
        <taxon>Euarchontoglires</taxon>
        <taxon>Glires</taxon>
        <taxon>Rodentia</taxon>
        <taxon>Myomorpha</taxon>
        <taxon>Muroidea</taxon>
        <taxon>Cricetidae</taxon>
        <taxon>Cricetinae</taxon>
        <taxon>Cricetulus</taxon>
    </lineage>
</organism>
<protein>
    <submittedName>
        <fullName evidence="2">Beta-1,4 N-acetylgalactosaminyltransferase 2</fullName>
    </submittedName>
</protein>